<evidence type="ECO:0000313" key="2">
    <source>
        <dbReference type="Proteomes" id="UP000483286"/>
    </source>
</evidence>
<evidence type="ECO:0000313" key="1">
    <source>
        <dbReference type="EMBL" id="MVN88347.1"/>
    </source>
</evidence>
<gene>
    <name evidence="1" type="ORF">GO986_16500</name>
</gene>
<organism evidence="1 2">
    <name type="scientific">Deinococcus arboris</name>
    <dbReference type="NCBI Taxonomy" id="2682977"/>
    <lineage>
        <taxon>Bacteria</taxon>
        <taxon>Thermotogati</taxon>
        <taxon>Deinococcota</taxon>
        <taxon>Deinococci</taxon>
        <taxon>Deinococcales</taxon>
        <taxon>Deinococcaceae</taxon>
        <taxon>Deinococcus</taxon>
    </lineage>
</organism>
<proteinExistence type="predicted"/>
<dbReference type="RefSeq" id="WP_157460406.1">
    <property type="nucleotide sequence ID" value="NZ_WQLB01000026.1"/>
</dbReference>
<comment type="caution">
    <text evidence="1">The sequence shown here is derived from an EMBL/GenBank/DDBJ whole genome shotgun (WGS) entry which is preliminary data.</text>
</comment>
<sequence>MELPFFIALAVATPLAALLLVLCRMAAPQTPEAQAAADAEQMVAQSGRGVDDDTMLRVFGGEGL</sequence>
<accession>A0A7C9HTH5</accession>
<protein>
    <submittedName>
        <fullName evidence="1">Uncharacterized protein</fullName>
    </submittedName>
</protein>
<dbReference type="AlphaFoldDB" id="A0A7C9HTH5"/>
<name>A0A7C9HTH5_9DEIO</name>
<reference evidence="1 2" key="1">
    <citation type="submission" date="2019-12" db="EMBL/GenBank/DDBJ databases">
        <title>Deinococcus sp. HMF7620 Genome sequencing and assembly.</title>
        <authorList>
            <person name="Kang H."/>
            <person name="Kim H."/>
            <person name="Joh K."/>
        </authorList>
    </citation>
    <scope>NUCLEOTIDE SEQUENCE [LARGE SCALE GENOMIC DNA]</scope>
    <source>
        <strain evidence="1 2">HMF7620</strain>
    </source>
</reference>
<dbReference type="EMBL" id="WQLB01000026">
    <property type="protein sequence ID" value="MVN88347.1"/>
    <property type="molecule type" value="Genomic_DNA"/>
</dbReference>
<dbReference type="Proteomes" id="UP000483286">
    <property type="component" value="Unassembled WGS sequence"/>
</dbReference>
<keyword evidence="2" id="KW-1185">Reference proteome</keyword>